<feature type="non-terminal residue" evidence="2">
    <location>
        <position position="1"/>
    </location>
</feature>
<reference evidence="2 3" key="1">
    <citation type="submission" date="2021-06" db="EMBL/GenBank/DDBJ databases">
        <title>Bacillus sp. RD4P76, an endophyte from a halophyte.</title>
        <authorList>
            <person name="Sun J.-Q."/>
        </authorList>
    </citation>
    <scope>NUCLEOTIDE SEQUENCE [LARGE SCALE GENOMIC DNA]</scope>
    <source>
        <strain evidence="2 3">CGMCC 1.15917</strain>
    </source>
</reference>
<dbReference type="RefSeq" id="WP_425514151.1">
    <property type="nucleotide sequence ID" value="NZ_JAHQCS010000083.1"/>
</dbReference>
<proteinExistence type="predicted"/>
<organism evidence="2 3">
    <name type="scientific">Evansella tamaricis</name>
    <dbReference type="NCBI Taxonomy" id="2069301"/>
    <lineage>
        <taxon>Bacteria</taxon>
        <taxon>Bacillati</taxon>
        <taxon>Bacillota</taxon>
        <taxon>Bacilli</taxon>
        <taxon>Bacillales</taxon>
        <taxon>Bacillaceae</taxon>
        <taxon>Evansella</taxon>
    </lineage>
</organism>
<evidence type="ECO:0000313" key="2">
    <source>
        <dbReference type="EMBL" id="MBU9711769.1"/>
    </source>
</evidence>
<feature type="region of interest" description="Disordered" evidence="1">
    <location>
        <begin position="1"/>
        <end position="34"/>
    </location>
</feature>
<sequence length="67" mass="7409">ILNCPNQAQVRTNGEESRHQLSEPSSSSDKWRVKSSSIVRTKLQFGQMEGKVVINCPKQAPVRTKGG</sequence>
<dbReference type="Proteomes" id="UP000784880">
    <property type="component" value="Unassembled WGS sequence"/>
</dbReference>
<dbReference type="EMBL" id="JAHQCS010000083">
    <property type="protein sequence ID" value="MBU9711769.1"/>
    <property type="molecule type" value="Genomic_DNA"/>
</dbReference>
<comment type="caution">
    <text evidence="2">The sequence shown here is derived from an EMBL/GenBank/DDBJ whole genome shotgun (WGS) entry which is preliminary data.</text>
</comment>
<gene>
    <name evidence="2" type="ORF">KS419_08475</name>
</gene>
<evidence type="ECO:0000256" key="1">
    <source>
        <dbReference type="SAM" id="MobiDB-lite"/>
    </source>
</evidence>
<name>A0ABS6JDM5_9BACI</name>
<accession>A0ABS6JDM5</accession>
<keyword evidence="3" id="KW-1185">Reference proteome</keyword>
<feature type="compositionally biased region" description="Polar residues" evidence="1">
    <location>
        <begin position="1"/>
        <end position="12"/>
    </location>
</feature>
<protein>
    <submittedName>
        <fullName evidence="2">Uncharacterized protein</fullName>
    </submittedName>
</protein>
<evidence type="ECO:0000313" key="3">
    <source>
        <dbReference type="Proteomes" id="UP000784880"/>
    </source>
</evidence>